<feature type="domain" description="RNA polymerase sigma-70 region 2" evidence="5">
    <location>
        <begin position="32"/>
        <end position="99"/>
    </location>
</feature>
<gene>
    <name evidence="7" type="ORF">ACFPT7_23800</name>
</gene>
<keyword evidence="4" id="KW-0804">Transcription</keyword>
<organism evidence="7 8">
    <name type="scientific">Acidicapsa dinghuensis</name>
    <dbReference type="NCBI Taxonomy" id="2218256"/>
    <lineage>
        <taxon>Bacteria</taxon>
        <taxon>Pseudomonadati</taxon>
        <taxon>Acidobacteriota</taxon>
        <taxon>Terriglobia</taxon>
        <taxon>Terriglobales</taxon>
        <taxon>Acidobacteriaceae</taxon>
        <taxon>Acidicapsa</taxon>
    </lineage>
</organism>
<sequence>MFQHHQNKIANDITSHLLEKARSGDRSALGELIGQHHNQVQRMAYRILQNAADAEDVTQEVSLKVLRKLHTFESQSAFSTWLTRIAINESLLFLRKSKRMALVHVEQTLDSDTLPRPELPTSAPNPEQQYLAKDELNRLYRGIARLPSKLRKILLNQVFLGLSLVEVAELQGLSVPAAKTRSHRARKMLSQNLNLRQRAMRTTV</sequence>
<reference evidence="8" key="1">
    <citation type="journal article" date="2019" name="Int. J. Syst. Evol. Microbiol.">
        <title>The Global Catalogue of Microorganisms (GCM) 10K type strain sequencing project: providing services to taxonomists for standard genome sequencing and annotation.</title>
        <authorList>
            <consortium name="The Broad Institute Genomics Platform"/>
            <consortium name="The Broad Institute Genome Sequencing Center for Infectious Disease"/>
            <person name="Wu L."/>
            <person name="Ma J."/>
        </authorList>
    </citation>
    <scope>NUCLEOTIDE SEQUENCE [LARGE SCALE GENOMIC DNA]</scope>
    <source>
        <strain evidence="8">JCM 4087</strain>
    </source>
</reference>
<dbReference type="InterPro" id="IPR007627">
    <property type="entry name" value="RNA_pol_sigma70_r2"/>
</dbReference>
<dbReference type="EMBL" id="JBHSPH010000019">
    <property type="protein sequence ID" value="MFC5865349.1"/>
    <property type="molecule type" value="Genomic_DNA"/>
</dbReference>
<dbReference type="InterPro" id="IPR039425">
    <property type="entry name" value="RNA_pol_sigma-70-like"/>
</dbReference>
<evidence type="ECO:0000256" key="2">
    <source>
        <dbReference type="ARBA" id="ARBA00023015"/>
    </source>
</evidence>
<dbReference type="InterPro" id="IPR036388">
    <property type="entry name" value="WH-like_DNA-bd_sf"/>
</dbReference>
<name>A0ABW1EN58_9BACT</name>
<evidence type="ECO:0000313" key="8">
    <source>
        <dbReference type="Proteomes" id="UP001596091"/>
    </source>
</evidence>
<dbReference type="InterPro" id="IPR013249">
    <property type="entry name" value="RNA_pol_sigma70_r4_t2"/>
</dbReference>
<dbReference type="Proteomes" id="UP001596091">
    <property type="component" value="Unassembled WGS sequence"/>
</dbReference>
<keyword evidence="3" id="KW-0731">Sigma factor</keyword>
<dbReference type="InterPro" id="IPR013324">
    <property type="entry name" value="RNA_pol_sigma_r3/r4-like"/>
</dbReference>
<evidence type="ECO:0000256" key="3">
    <source>
        <dbReference type="ARBA" id="ARBA00023082"/>
    </source>
</evidence>
<evidence type="ECO:0000256" key="4">
    <source>
        <dbReference type="ARBA" id="ARBA00023163"/>
    </source>
</evidence>
<dbReference type="Pfam" id="PF08281">
    <property type="entry name" value="Sigma70_r4_2"/>
    <property type="match status" value="1"/>
</dbReference>
<feature type="domain" description="RNA polymerase sigma factor 70 region 4 type 2" evidence="6">
    <location>
        <begin position="137"/>
        <end position="189"/>
    </location>
</feature>
<evidence type="ECO:0000313" key="7">
    <source>
        <dbReference type="EMBL" id="MFC5865349.1"/>
    </source>
</evidence>
<dbReference type="Pfam" id="PF04542">
    <property type="entry name" value="Sigma70_r2"/>
    <property type="match status" value="1"/>
</dbReference>
<dbReference type="Gene3D" id="1.10.10.10">
    <property type="entry name" value="Winged helix-like DNA-binding domain superfamily/Winged helix DNA-binding domain"/>
    <property type="match status" value="1"/>
</dbReference>
<dbReference type="PANTHER" id="PTHR43133:SF51">
    <property type="entry name" value="RNA POLYMERASE SIGMA FACTOR"/>
    <property type="match status" value="1"/>
</dbReference>
<accession>A0ABW1EN58</accession>
<evidence type="ECO:0000256" key="1">
    <source>
        <dbReference type="ARBA" id="ARBA00010641"/>
    </source>
</evidence>
<dbReference type="SUPFAM" id="SSF88659">
    <property type="entry name" value="Sigma3 and sigma4 domains of RNA polymerase sigma factors"/>
    <property type="match status" value="1"/>
</dbReference>
<comment type="similarity">
    <text evidence="1">Belongs to the sigma-70 factor family. ECF subfamily.</text>
</comment>
<keyword evidence="2" id="KW-0805">Transcription regulation</keyword>
<keyword evidence="8" id="KW-1185">Reference proteome</keyword>
<dbReference type="PANTHER" id="PTHR43133">
    <property type="entry name" value="RNA POLYMERASE ECF-TYPE SIGMA FACTO"/>
    <property type="match status" value="1"/>
</dbReference>
<dbReference type="RefSeq" id="WP_263342341.1">
    <property type="nucleotide sequence ID" value="NZ_JAGSYH010000011.1"/>
</dbReference>
<evidence type="ECO:0000259" key="6">
    <source>
        <dbReference type="Pfam" id="PF08281"/>
    </source>
</evidence>
<dbReference type="Gene3D" id="1.10.1740.10">
    <property type="match status" value="1"/>
</dbReference>
<proteinExistence type="inferred from homology"/>
<protein>
    <submittedName>
        <fullName evidence="7">RNA polymerase sigma factor</fullName>
    </submittedName>
</protein>
<dbReference type="InterPro" id="IPR014284">
    <property type="entry name" value="RNA_pol_sigma-70_dom"/>
</dbReference>
<comment type="caution">
    <text evidence="7">The sequence shown here is derived from an EMBL/GenBank/DDBJ whole genome shotgun (WGS) entry which is preliminary data.</text>
</comment>
<evidence type="ECO:0000259" key="5">
    <source>
        <dbReference type="Pfam" id="PF04542"/>
    </source>
</evidence>
<dbReference type="NCBIfam" id="TIGR02937">
    <property type="entry name" value="sigma70-ECF"/>
    <property type="match status" value="1"/>
</dbReference>
<dbReference type="InterPro" id="IPR013325">
    <property type="entry name" value="RNA_pol_sigma_r2"/>
</dbReference>
<dbReference type="SUPFAM" id="SSF88946">
    <property type="entry name" value="Sigma2 domain of RNA polymerase sigma factors"/>
    <property type="match status" value="1"/>
</dbReference>